<dbReference type="Pfam" id="PF05834">
    <property type="entry name" value="Lycopene_cycl"/>
    <property type="match status" value="1"/>
</dbReference>
<sequence>MDQEYDYIIAGAGAAGLSLAWGMLQSPLADKNVLIVDADLTPKNDKTWCFWHAGIPPFSDVIHKRWSTVEVRTPEEHFSQRVDEYLYYGLRSIDFQQKVLQALKAHDRFDLLENAVTDITVHPSEQSAILHTPDQVFQASYIFQSCFKPSGLEEADIRYPLKQHFMGWELTANREVFDPSACVLMDFDETFTEGVAFMYLLPWDATSGLLEYTVFSDRLLRSEAYQEKIALYLHNRFGLQRTDYLVSREERGVIPMQDRPFIPWYNSRSMNIGTRGGLTKPSTGYTFIRIQDQVRNIIEGLLSEGIPHVSPPSKLRFRAYDLWLLHILHTEPREALDIFYHLFRNNAMDDIFRFLNEDSTLAEDLKIMSSVPYRPFFRAIWKSRRRLRELQLAYTPSDRFPR</sequence>
<dbReference type="EMBL" id="FQUS01000009">
    <property type="protein sequence ID" value="SHF49571.1"/>
    <property type="molecule type" value="Genomic_DNA"/>
</dbReference>
<feature type="transmembrane region" description="Helical" evidence="1">
    <location>
        <begin position="7"/>
        <end position="24"/>
    </location>
</feature>
<keyword evidence="1" id="KW-0472">Membrane</keyword>
<name>A0A1M5C4E7_9BACT</name>
<dbReference type="OrthoDB" id="24355at2"/>
<keyword evidence="1" id="KW-1133">Transmembrane helix</keyword>
<keyword evidence="3" id="KW-1185">Reference proteome</keyword>
<accession>A0A1M5C4E7</accession>
<organism evidence="2 3">
    <name type="scientific">Fodinibius roseus</name>
    <dbReference type="NCBI Taxonomy" id="1194090"/>
    <lineage>
        <taxon>Bacteria</taxon>
        <taxon>Pseudomonadati</taxon>
        <taxon>Balneolota</taxon>
        <taxon>Balneolia</taxon>
        <taxon>Balneolales</taxon>
        <taxon>Balneolaceae</taxon>
        <taxon>Fodinibius</taxon>
    </lineage>
</organism>
<dbReference type="InterPro" id="IPR036188">
    <property type="entry name" value="FAD/NAD-bd_sf"/>
</dbReference>
<dbReference type="Proteomes" id="UP000184041">
    <property type="component" value="Unassembled WGS sequence"/>
</dbReference>
<dbReference type="RefSeq" id="WP_073063165.1">
    <property type="nucleotide sequence ID" value="NZ_FQUS01000009.1"/>
</dbReference>
<evidence type="ECO:0000313" key="3">
    <source>
        <dbReference type="Proteomes" id="UP000184041"/>
    </source>
</evidence>
<gene>
    <name evidence="2" type="ORF">SAMN05443144_10993</name>
</gene>
<reference evidence="2 3" key="1">
    <citation type="submission" date="2016-11" db="EMBL/GenBank/DDBJ databases">
        <authorList>
            <person name="Jaros S."/>
            <person name="Januszkiewicz K."/>
            <person name="Wedrychowicz H."/>
        </authorList>
    </citation>
    <scope>NUCLEOTIDE SEQUENCE [LARGE SCALE GENOMIC DNA]</scope>
    <source>
        <strain evidence="2 3">DSM 21986</strain>
    </source>
</reference>
<dbReference type="SUPFAM" id="SSF51905">
    <property type="entry name" value="FAD/NAD(P)-binding domain"/>
    <property type="match status" value="1"/>
</dbReference>
<keyword evidence="1" id="KW-0812">Transmembrane</keyword>
<dbReference type="AlphaFoldDB" id="A0A1M5C4E7"/>
<dbReference type="STRING" id="1194090.SAMN05443144_10993"/>
<protein>
    <submittedName>
        <fullName evidence="2">Lycopene beta-cyclase</fullName>
    </submittedName>
</protein>
<evidence type="ECO:0000313" key="2">
    <source>
        <dbReference type="EMBL" id="SHF49571.1"/>
    </source>
</evidence>
<proteinExistence type="predicted"/>
<evidence type="ECO:0000256" key="1">
    <source>
        <dbReference type="SAM" id="Phobius"/>
    </source>
</evidence>